<keyword evidence="2" id="KW-1185">Reference proteome</keyword>
<keyword evidence="1" id="KW-1133">Transmembrane helix</keyword>
<feature type="transmembrane region" description="Helical" evidence="1">
    <location>
        <begin position="108"/>
        <end position="126"/>
    </location>
</feature>
<dbReference type="Proteomes" id="UP000095283">
    <property type="component" value="Unplaced"/>
</dbReference>
<evidence type="ECO:0000313" key="3">
    <source>
        <dbReference type="WBParaSite" id="Hba_01136"/>
    </source>
</evidence>
<dbReference type="WBParaSite" id="Hba_01136">
    <property type="protein sequence ID" value="Hba_01136"/>
    <property type="gene ID" value="Hba_01136"/>
</dbReference>
<name>A0A1I7W928_HETBA</name>
<evidence type="ECO:0000256" key="1">
    <source>
        <dbReference type="SAM" id="Phobius"/>
    </source>
</evidence>
<sequence>MRDLKCRISILDVRSEIWSSISLFFSAASHVLKYDIANFLKPYLNTGCYNAVSLFINLKCVKQKLIFKYKLVDMETKCLRDYEDQLQQVFMTFKISERNFQVNRREENYYLVILIIIKIIANFLKYSNINNI</sequence>
<keyword evidence="1" id="KW-0472">Membrane</keyword>
<protein>
    <submittedName>
        <fullName evidence="3">Uncharacterized protein</fullName>
    </submittedName>
</protein>
<dbReference type="AlphaFoldDB" id="A0A1I7W928"/>
<proteinExistence type="predicted"/>
<organism evidence="2 3">
    <name type="scientific">Heterorhabditis bacteriophora</name>
    <name type="common">Entomopathogenic nematode worm</name>
    <dbReference type="NCBI Taxonomy" id="37862"/>
    <lineage>
        <taxon>Eukaryota</taxon>
        <taxon>Metazoa</taxon>
        <taxon>Ecdysozoa</taxon>
        <taxon>Nematoda</taxon>
        <taxon>Chromadorea</taxon>
        <taxon>Rhabditida</taxon>
        <taxon>Rhabditina</taxon>
        <taxon>Rhabditomorpha</taxon>
        <taxon>Strongyloidea</taxon>
        <taxon>Heterorhabditidae</taxon>
        <taxon>Heterorhabditis</taxon>
    </lineage>
</organism>
<keyword evidence="1" id="KW-0812">Transmembrane</keyword>
<reference evidence="3" key="1">
    <citation type="submission" date="2016-11" db="UniProtKB">
        <authorList>
            <consortium name="WormBaseParasite"/>
        </authorList>
    </citation>
    <scope>IDENTIFICATION</scope>
</reference>
<evidence type="ECO:0000313" key="2">
    <source>
        <dbReference type="Proteomes" id="UP000095283"/>
    </source>
</evidence>
<accession>A0A1I7W928</accession>